<organism evidence="3 4">
    <name type="scientific">Spongiactinospora rosea</name>
    <dbReference type="NCBI Taxonomy" id="2248750"/>
    <lineage>
        <taxon>Bacteria</taxon>
        <taxon>Bacillati</taxon>
        <taxon>Actinomycetota</taxon>
        <taxon>Actinomycetes</taxon>
        <taxon>Streptosporangiales</taxon>
        <taxon>Streptosporangiaceae</taxon>
        <taxon>Spongiactinospora</taxon>
    </lineage>
</organism>
<gene>
    <name evidence="3" type="ORF">DP939_29680</name>
</gene>
<comment type="caution">
    <text evidence="3">The sequence shown here is derived from an EMBL/GenBank/DDBJ whole genome shotgun (WGS) entry which is preliminary data.</text>
</comment>
<reference evidence="3 4" key="1">
    <citation type="submission" date="2018-06" db="EMBL/GenBank/DDBJ databases">
        <title>Sphaerisporangium craniellae sp. nov., isolated from a marine sponge in the South China Sea.</title>
        <authorList>
            <person name="Li L."/>
        </authorList>
    </citation>
    <scope>NUCLEOTIDE SEQUENCE [LARGE SCALE GENOMIC DNA]</scope>
    <source>
        <strain evidence="3 4">LHW63015</strain>
    </source>
</reference>
<evidence type="ECO:0000256" key="1">
    <source>
        <dbReference type="SAM" id="MobiDB-lite"/>
    </source>
</evidence>
<feature type="compositionally biased region" description="Low complexity" evidence="1">
    <location>
        <begin position="1"/>
        <end position="19"/>
    </location>
</feature>
<accession>A0A366LT46</accession>
<evidence type="ECO:0000259" key="2">
    <source>
        <dbReference type="Pfam" id="PF00535"/>
    </source>
</evidence>
<dbReference type="InterPro" id="IPR029044">
    <property type="entry name" value="Nucleotide-diphossugar_trans"/>
</dbReference>
<name>A0A366LT46_9ACTN</name>
<dbReference type="InterPro" id="IPR001173">
    <property type="entry name" value="Glyco_trans_2-like"/>
</dbReference>
<dbReference type="PANTHER" id="PTHR22916:SF3">
    <property type="entry name" value="UDP-GLCNAC:BETAGAL BETA-1,3-N-ACETYLGLUCOSAMINYLTRANSFERASE-LIKE PROTEIN 1"/>
    <property type="match status" value="1"/>
</dbReference>
<dbReference type="AlphaFoldDB" id="A0A366LT46"/>
<dbReference type="GO" id="GO:0016758">
    <property type="term" value="F:hexosyltransferase activity"/>
    <property type="evidence" value="ECO:0007669"/>
    <property type="project" value="UniProtKB-ARBA"/>
</dbReference>
<dbReference type="EMBL" id="QMEY01000016">
    <property type="protein sequence ID" value="RBQ16494.1"/>
    <property type="molecule type" value="Genomic_DNA"/>
</dbReference>
<dbReference type="Pfam" id="PF00535">
    <property type="entry name" value="Glycos_transf_2"/>
    <property type="match status" value="1"/>
</dbReference>
<sequence>MAVRRLAAVRRPPSPLAVGPRRRTPHRHPARAVRPAVRRRRPGRGQGAGRRHRPHARHPRPGRGSTLRPARDLPGGAGRPRADARDADRRAGQDRPAGGQADRPRARTAPDAPQAAQDQEEGGRPAPDLRAPRGPRRHLAAANRCPPGEARLRRSTDVPLLSVVVPFYNVEKYIAACLASIAAQTLTDLEVICVDDGSADGSAGVVAGWAARDPRFRVLTRPNAGLGPARDAGVTAATGRYLAFADSDDIVPPGAYDLLVGSLERTGSDLACGNVRRLKDGRLTQSWAHREAFARTLPRTHITEHPGLVRDRMAWNKVFRRAFWDARGLSFPARMYEDQPVMIPAHVHASRVDVHAEPVYHWREREDGGGSITQRRLEPDNVRDRLLSVAETAAFLARHAPELKPPLDAESMEIDLLVAAEAAAVLTGPDRDRLLDLACGYLDGVDETTWRAVPALTRLRLRLLHRRMIPELRSALAFAEQATATEVRVRPGGVTRRRWYADYPLRGDRRLPADTHEVTGELRLRGSVERLCFQTGGLRAQGRIWLPGAALDDLAGARLKLALRQGGREGRAVPLGQWRLAPGAREYAEAAGITADADGIGFDLDLGRALPLADGPKAEGAWQIRADLEGHGLTLSAGLTAPASDPVFGKGPLRLGAGLWIIPCVGNHRRLRLRVRCAGAAVTRCVPGRAGLTISGWVRADVPPPAEVALLPQDDAAGGREVAFPAEVGRVRAGMCRFTADIPLGGIGAGPAWRFALRHRDARTVPLAFDSAEHVEGEADRRRFVVTRSGNCNLVLRERIDQR</sequence>
<feature type="compositionally biased region" description="Basic and acidic residues" evidence="1">
    <location>
        <begin position="80"/>
        <end position="93"/>
    </location>
</feature>
<dbReference type="SUPFAM" id="SSF53448">
    <property type="entry name" value="Nucleotide-diphospho-sugar transferases"/>
    <property type="match status" value="1"/>
</dbReference>
<dbReference type="Proteomes" id="UP000253303">
    <property type="component" value="Unassembled WGS sequence"/>
</dbReference>
<dbReference type="PANTHER" id="PTHR22916">
    <property type="entry name" value="GLYCOSYLTRANSFERASE"/>
    <property type="match status" value="1"/>
</dbReference>
<proteinExistence type="predicted"/>
<feature type="compositionally biased region" description="Basic residues" evidence="1">
    <location>
        <begin position="20"/>
        <end position="61"/>
    </location>
</feature>
<dbReference type="Gene3D" id="3.90.550.10">
    <property type="entry name" value="Spore Coat Polysaccharide Biosynthesis Protein SpsA, Chain A"/>
    <property type="match status" value="1"/>
</dbReference>
<feature type="region of interest" description="Disordered" evidence="1">
    <location>
        <begin position="1"/>
        <end position="142"/>
    </location>
</feature>
<feature type="domain" description="Glycosyltransferase 2-like" evidence="2">
    <location>
        <begin position="162"/>
        <end position="322"/>
    </location>
</feature>
<protein>
    <recommendedName>
        <fullName evidence="2">Glycosyltransferase 2-like domain-containing protein</fullName>
    </recommendedName>
</protein>
<feature type="compositionally biased region" description="Low complexity" evidence="1">
    <location>
        <begin position="94"/>
        <end position="117"/>
    </location>
</feature>
<evidence type="ECO:0000313" key="3">
    <source>
        <dbReference type="EMBL" id="RBQ16494.1"/>
    </source>
</evidence>
<dbReference type="CDD" id="cd00761">
    <property type="entry name" value="Glyco_tranf_GTA_type"/>
    <property type="match status" value="1"/>
</dbReference>
<keyword evidence="4" id="KW-1185">Reference proteome</keyword>
<evidence type="ECO:0000313" key="4">
    <source>
        <dbReference type="Proteomes" id="UP000253303"/>
    </source>
</evidence>